<dbReference type="GO" id="GO:0005759">
    <property type="term" value="C:mitochondrial matrix"/>
    <property type="evidence" value="ECO:0007669"/>
    <property type="project" value="TreeGrafter"/>
</dbReference>
<evidence type="ECO:0000313" key="3">
    <source>
        <dbReference type="EMBL" id="KAK9814956.1"/>
    </source>
</evidence>
<organism evidence="3 4">
    <name type="scientific">Symbiochloris irregularis</name>
    <dbReference type="NCBI Taxonomy" id="706552"/>
    <lineage>
        <taxon>Eukaryota</taxon>
        <taxon>Viridiplantae</taxon>
        <taxon>Chlorophyta</taxon>
        <taxon>core chlorophytes</taxon>
        <taxon>Trebouxiophyceae</taxon>
        <taxon>Trebouxiales</taxon>
        <taxon>Trebouxiaceae</taxon>
        <taxon>Symbiochloris</taxon>
    </lineage>
</organism>
<evidence type="ECO:0008006" key="5">
    <source>
        <dbReference type="Google" id="ProtNLM"/>
    </source>
</evidence>
<dbReference type="Proteomes" id="UP001465755">
    <property type="component" value="Unassembled WGS sequence"/>
</dbReference>
<dbReference type="GO" id="GO:0035770">
    <property type="term" value="C:ribonucleoprotein granule"/>
    <property type="evidence" value="ECO:0007669"/>
    <property type="project" value="TreeGrafter"/>
</dbReference>
<evidence type="ECO:0000313" key="4">
    <source>
        <dbReference type="Proteomes" id="UP001465755"/>
    </source>
</evidence>
<dbReference type="InterPro" id="IPR058917">
    <property type="entry name" value="RESC6_dom"/>
</dbReference>
<dbReference type="InterPro" id="IPR016024">
    <property type="entry name" value="ARM-type_fold"/>
</dbReference>
<dbReference type="PANTHER" id="PTHR21228:SF40">
    <property type="entry name" value="LD45607P"/>
    <property type="match status" value="1"/>
</dbReference>
<dbReference type="InterPro" id="IPR011632">
    <property type="entry name" value="DUF1601"/>
</dbReference>
<dbReference type="GO" id="GO:0003723">
    <property type="term" value="F:RNA binding"/>
    <property type="evidence" value="ECO:0007669"/>
    <property type="project" value="TreeGrafter"/>
</dbReference>
<dbReference type="InterPro" id="IPR050870">
    <property type="entry name" value="FAST_kinase"/>
</dbReference>
<name>A0AAW1PZZ0_9CHLO</name>
<protein>
    <recommendedName>
        <fullName evidence="5">RAP domain-containing protein</fullName>
    </recommendedName>
</protein>
<dbReference type="PANTHER" id="PTHR21228">
    <property type="entry name" value="FAST LEU-RICH DOMAIN-CONTAINING"/>
    <property type="match status" value="1"/>
</dbReference>
<keyword evidence="4" id="KW-1185">Reference proteome</keyword>
<feature type="domain" description="RNA-editing substrate-binding complex 6 protein" evidence="2">
    <location>
        <begin position="10"/>
        <end position="141"/>
    </location>
</feature>
<dbReference type="GO" id="GO:0000963">
    <property type="term" value="P:mitochondrial RNA processing"/>
    <property type="evidence" value="ECO:0007669"/>
    <property type="project" value="TreeGrafter"/>
</dbReference>
<accession>A0AAW1PZZ0</accession>
<gene>
    <name evidence="3" type="ORF">WJX73_003116</name>
</gene>
<proteinExistence type="predicted"/>
<comment type="caution">
    <text evidence="3">The sequence shown here is derived from an EMBL/GenBank/DDBJ whole genome shotgun (WGS) entry which is preliminary data.</text>
</comment>
<dbReference type="Pfam" id="PF26188">
    <property type="entry name" value="RESC6"/>
    <property type="match status" value="2"/>
</dbReference>
<sequence>MADESAKKLAGFNAQNLANTVWAFANLGFNPGAEILNQLAAAAEARLAQFSSQNIANTLNAFAKLEHCPSSLLPATAKAAMSKLGEFNAQALSNTLWAVSKLGYEDEALMHALASCVTAKIATFNAQNIANSVWAYANLQCHPGTALLDAAASIAEQSMPHFSAQNLSNTMWSFAKLSYLHKGLFTAGTSHAAKTLGRFQPQSVANMALFSGIALELCNRLAGEEAQAFSRQHLSNTVWAFGTLEREGQPRKRLMSAIAAAMVDRVAECNPQEISNTCWAFAKLRYYDEKLLEVMAAEALKTIASFSQQNLANLAWAYGKLAHFHSELLGAIADRASQMIKDLSLQHVTNILWAFASLFYLPGEALQVFVEEVRTRLAVECFNPQQLANLVWALSISKLCTVDIWNAIMGQITNMGADTDLVPEALTQIYQAHLLMEIDQAGQVCSTPPHLLRQASATWREATRNVRISQLHSEVSQALTALGEVHEMEHLVEGDLFSLDMAIPGERIGIEADGPHHYTANTLSPTGFSAQQRADFLKQAMMTARQQIAASADAASAGRKVHEQFSSVIVAGPFQASCDDGQ</sequence>
<dbReference type="GO" id="GO:0044528">
    <property type="term" value="P:regulation of mitochondrial mRNA stability"/>
    <property type="evidence" value="ECO:0007669"/>
    <property type="project" value="TreeGrafter"/>
</dbReference>
<dbReference type="EMBL" id="JALJOQ010000001">
    <property type="protein sequence ID" value="KAK9814956.1"/>
    <property type="molecule type" value="Genomic_DNA"/>
</dbReference>
<feature type="domain" description="DUF1601" evidence="1">
    <location>
        <begin position="379"/>
        <end position="391"/>
    </location>
</feature>
<feature type="domain" description="DUF1601" evidence="1">
    <location>
        <begin position="195"/>
        <end position="206"/>
    </location>
</feature>
<dbReference type="AlphaFoldDB" id="A0AAW1PZZ0"/>
<reference evidence="3 4" key="1">
    <citation type="journal article" date="2024" name="Nat. Commun.">
        <title>Phylogenomics reveals the evolutionary origins of lichenization in chlorophyte algae.</title>
        <authorList>
            <person name="Puginier C."/>
            <person name="Libourel C."/>
            <person name="Otte J."/>
            <person name="Skaloud P."/>
            <person name="Haon M."/>
            <person name="Grisel S."/>
            <person name="Petersen M."/>
            <person name="Berrin J.G."/>
            <person name="Delaux P.M."/>
            <person name="Dal Grande F."/>
            <person name="Keller J."/>
        </authorList>
    </citation>
    <scope>NUCLEOTIDE SEQUENCE [LARGE SCALE GENOMIC DNA]</scope>
    <source>
        <strain evidence="3 4">SAG 2036</strain>
    </source>
</reference>
<evidence type="ECO:0000259" key="2">
    <source>
        <dbReference type="Pfam" id="PF26188"/>
    </source>
</evidence>
<dbReference type="SUPFAM" id="SSF48371">
    <property type="entry name" value="ARM repeat"/>
    <property type="match status" value="1"/>
</dbReference>
<evidence type="ECO:0000259" key="1">
    <source>
        <dbReference type="Pfam" id="PF07671"/>
    </source>
</evidence>
<dbReference type="Pfam" id="PF07671">
    <property type="entry name" value="DUF1601"/>
    <property type="match status" value="2"/>
</dbReference>
<feature type="domain" description="RNA-editing substrate-binding complex 6 protein" evidence="2">
    <location>
        <begin position="217"/>
        <end position="358"/>
    </location>
</feature>